<sequence>MSQSVSRFQAEVAAVMEVLLKVAVVEITKVFEGRALDSHGCTVDREAQIKEDLVRVPDIRAHMESALTNLSDKMVCSVGVQVGETLLSNHQDLCVSTEKDRIYLQDSTGEEGLSPSESLCKESPEVVDLQCMVDLPCTIFKETEIGVGRGDSLIHETLWTDDLKKPETIQENGLQGLDALEETSSHSIVDPESHPFSSVLVNIPSADSINQWDHALMEVNSLLSVEVSPQIEPPQSSETPAEATELSQASVRRGRMDPAKTASLQPKICEPTSVSIRDVGCAALKTAGTAFGACRESSHKGMLMPARSAAKSSNARRS</sequence>
<name>A0AAN9HAU2_9TELE</name>
<proteinExistence type="predicted"/>
<dbReference type="EMBL" id="JAYKXH010000007">
    <property type="protein sequence ID" value="KAK7163408.1"/>
    <property type="molecule type" value="Genomic_DNA"/>
</dbReference>
<feature type="region of interest" description="Disordered" evidence="1">
    <location>
        <begin position="295"/>
        <end position="318"/>
    </location>
</feature>
<keyword evidence="3" id="KW-1185">Reference proteome</keyword>
<evidence type="ECO:0000313" key="2">
    <source>
        <dbReference type="EMBL" id="KAK7163408.1"/>
    </source>
</evidence>
<evidence type="ECO:0000313" key="3">
    <source>
        <dbReference type="Proteomes" id="UP001364617"/>
    </source>
</evidence>
<feature type="compositionally biased region" description="Low complexity" evidence="1">
    <location>
        <begin position="306"/>
        <end position="318"/>
    </location>
</feature>
<reference evidence="2 3" key="1">
    <citation type="submission" date="2024-02" db="EMBL/GenBank/DDBJ databases">
        <title>Chromosome-level genome assembly of the Eurasian Minnow (Phoxinus phoxinus).</title>
        <authorList>
            <person name="Oriowo T.O."/>
            <person name="Martin S."/>
            <person name="Stange M."/>
            <person name="Chrysostomakis Y."/>
            <person name="Brown T."/>
            <person name="Winkler S."/>
            <person name="Kukowka S."/>
            <person name="Myers E.W."/>
            <person name="Bohne A."/>
        </authorList>
    </citation>
    <scope>NUCLEOTIDE SEQUENCE [LARGE SCALE GENOMIC DNA]</scope>
    <source>
        <strain evidence="2">ZFMK-TIS-60720</strain>
        <tissue evidence="2">Whole Organism</tissue>
    </source>
</reference>
<protein>
    <submittedName>
        <fullName evidence="2">Uncharacterized protein</fullName>
    </submittedName>
</protein>
<comment type="caution">
    <text evidence="2">The sequence shown here is derived from an EMBL/GenBank/DDBJ whole genome shotgun (WGS) entry which is preliminary data.</text>
</comment>
<evidence type="ECO:0000256" key="1">
    <source>
        <dbReference type="SAM" id="MobiDB-lite"/>
    </source>
</evidence>
<dbReference type="AlphaFoldDB" id="A0AAN9HAU2"/>
<organism evidence="2 3">
    <name type="scientific">Phoxinus phoxinus</name>
    <name type="common">Eurasian minnow</name>
    <dbReference type="NCBI Taxonomy" id="58324"/>
    <lineage>
        <taxon>Eukaryota</taxon>
        <taxon>Metazoa</taxon>
        <taxon>Chordata</taxon>
        <taxon>Craniata</taxon>
        <taxon>Vertebrata</taxon>
        <taxon>Euteleostomi</taxon>
        <taxon>Actinopterygii</taxon>
        <taxon>Neopterygii</taxon>
        <taxon>Teleostei</taxon>
        <taxon>Ostariophysi</taxon>
        <taxon>Cypriniformes</taxon>
        <taxon>Leuciscidae</taxon>
        <taxon>Phoxininae</taxon>
        <taxon>Phoxinus</taxon>
    </lineage>
</organism>
<gene>
    <name evidence="2" type="ORF">R3I93_007457</name>
</gene>
<dbReference type="Proteomes" id="UP001364617">
    <property type="component" value="Unassembled WGS sequence"/>
</dbReference>
<feature type="region of interest" description="Disordered" evidence="1">
    <location>
        <begin position="228"/>
        <end position="264"/>
    </location>
</feature>
<accession>A0AAN9HAU2</accession>
<feature type="compositionally biased region" description="Polar residues" evidence="1">
    <location>
        <begin position="233"/>
        <end position="250"/>
    </location>
</feature>